<dbReference type="InterPro" id="IPR037175">
    <property type="entry name" value="KFase_sf"/>
</dbReference>
<keyword evidence="1" id="KW-0378">Hydrolase</keyword>
<dbReference type="RefSeq" id="WP_160179833.1">
    <property type="nucleotide sequence ID" value="NZ_CP047656.1"/>
</dbReference>
<dbReference type="AlphaFoldDB" id="A0A857JIW5"/>
<accession>A0A857JIW5</accession>
<proteinExistence type="predicted"/>
<dbReference type="Proteomes" id="UP000464524">
    <property type="component" value="Chromosome"/>
</dbReference>
<dbReference type="EC" id="3.5.1.9" evidence="1"/>
<sequence>MSDVQPSKRTFIDLSHRIYDGLRTYKGLPAPIMCDYLSREESKKVYGDDYQVQIGKIEMVSNTGTYIDTPFHFAAEGDDLAQVSLALLADLPAVVIDARDSIEVDMRFFKDVDVAGKAVLINTNWSKHWESDQYFENHAYLTADAAKWLLDNGAKLVGIDSHNIDDTRGQKRPVHSLLLANNVLICEHLTHLEKVPTHGARFYAVPPKITGVGTFPVRAFVQIDESSC</sequence>
<keyword evidence="2" id="KW-1185">Reference proteome</keyword>
<dbReference type="OrthoDB" id="7067800at2"/>
<dbReference type="GO" id="GO:0004061">
    <property type="term" value="F:arylformamidase activity"/>
    <property type="evidence" value="ECO:0007669"/>
    <property type="project" value="UniProtKB-EC"/>
</dbReference>
<dbReference type="PANTHER" id="PTHR31118:SF12">
    <property type="entry name" value="CYCLASE-LIKE PROTEIN 2"/>
    <property type="match status" value="1"/>
</dbReference>
<name>A0A857JIW5_9ALTE</name>
<evidence type="ECO:0000313" key="2">
    <source>
        <dbReference type="Proteomes" id="UP000464524"/>
    </source>
</evidence>
<dbReference type="EMBL" id="CP047656">
    <property type="protein sequence ID" value="QHJ11975.1"/>
    <property type="molecule type" value="Genomic_DNA"/>
</dbReference>
<dbReference type="InterPro" id="IPR007325">
    <property type="entry name" value="KFase/CYL"/>
</dbReference>
<organism evidence="1 2">
    <name type="scientific">Paraglaciecola mesophila</name>
    <dbReference type="NCBI Taxonomy" id="197222"/>
    <lineage>
        <taxon>Bacteria</taxon>
        <taxon>Pseudomonadati</taxon>
        <taxon>Pseudomonadota</taxon>
        <taxon>Gammaproteobacteria</taxon>
        <taxon>Alteromonadales</taxon>
        <taxon>Alteromonadaceae</taxon>
        <taxon>Paraglaciecola</taxon>
    </lineage>
</organism>
<dbReference type="KEGG" id="pmes:FX988_02216"/>
<dbReference type="SUPFAM" id="SSF102198">
    <property type="entry name" value="Putative cyclase"/>
    <property type="match status" value="1"/>
</dbReference>
<dbReference type="Gene3D" id="3.50.30.50">
    <property type="entry name" value="Putative cyclase"/>
    <property type="match status" value="1"/>
</dbReference>
<dbReference type="GO" id="GO:0019441">
    <property type="term" value="P:L-tryptophan catabolic process to kynurenine"/>
    <property type="evidence" value="ECO:0007669"/>
    <property type="project" value="InterPro"/>
</dbReference>
<evidence type="ECO:0000313" key="1">
    <source>
        <dbReference type="EMBL" id="QHJ11975.1"/>
    </source>
</evidence>
<dbReference type="Pfam" id="PF04199">
    <property type="entry name" value="Cyclase"/>
    <property type="match status" value="1"/>
</dbReference>
<gene>
    <name evidence="1" type="ORF">FX988_02216</name>
</gene>
<protein>
    <submittedName>
        <fullName evidence="1">Kynurenine formamidase</fullName>
        <ecNumber evidence="1">3.5.1.9</ecNumber>
    </submittedName>
</protein>
<dbReference type="PANTHER" id="PTHR31118">
    <property type="entry name" value="CYCLASE-LIKE PROTEIN 2"/>
    <property type="match status" value="1"/>
</dbReference>
<reference evidence="1 2" key="1">
    <citation type="submission" date="2019-12" db="EMBL/GenBank/DDBJ databases">
        <title>Genome sequencing and assembly of endphytes of Porphyra tenera.</title>
        <authorList>
            <person name="Park J.M."/>
            <person name="Shin R."/>
            <person name="Jo S.H."/>
        </authorList>
    </citation>
    <scope>NUCLEOTIDE SEQUENCE [LARGE SCALE GENOMIC DNA]</scope>
    <source>
        <strain evidence="1 2">GPM4</strain>
    </source>
</reference>